<sequence length="409" mass="48548">MHAKLQVRIKAIYRLRFEHTTVILCRVLHVNRSTYYNFINKKPSKREIENQRLRKILLEIYMKAKKRIGTRAFKIILLRDYGINVSEGRILRLLKSMTLPKMSTIKPRFKSNTSPVFSSDNLLKQEFNPKSPNQVWTTDFTYISIGPKRHVYLCAILDLYSKKCIAWKVSDKIDARLACDTLKMALNKRRPKEPIIFHSDQGSQFKAASFRKILDEHQLLASYSKPGYPYDNAVTEVFFKYLKQREINRRTYHSLHEVQLSCFEYIEQFYNNYNPHSANNGLTPNQKEENYFKKWKGYNKLDTKLREIVERFIMARRKFDKQFKNSAVKLILEEGYSVKEVSQELEVHANSLYRWVQEVEEYGESAFPGNGTALADAQHKIKLLEKENRYLQEELELLKKFRVFLKRSK</sequence>
<evidence type="ECO:0000313" key="3">
    <source>
        <dbReference type="EMBL" id="ABA47425.1"/>
    </source>
</evidence>
<dbReference type="EMBL" id="DQ149245">
    <property type="protein sequence ID" value="ABA47425.1"/>
    <property type="molecule type" value="Genomic_DNA"/>
</dbReference>
<dbReference type="InterPro" id="IPR036397">
    <property type="entry name" value="RNaseH_sf"/>
</dbReference>
<dbReference type="NCBIfam" id="NF033516">
    <property type="entry name" value="transpos_IS3"/>
    <property type="match status" value="1"/>
</dbReference>
<dbReference type="GO" id="GO:0015074">
    <property type="term" value="P:DNA integration"/>
    <property type="evidence" value="ECO:0007669"/>
    <property type="project" value="InterPro"/>
</dbReference>
<accession>Q2VHI5</accession>
<dbReference type="SUPFAM" id="SSF53098">
    <property type="entry name" value="Ribonuclease H-like"/>
    <property type="match status" value="1"/>
</dbReference>
<evidence type="ECO:0000256" key="1">
    <source>
        <dbReference type="SAM" id="Coils"/>
    </source>
</evidence>
<protein>
    <recommendedName>
        <fullName evidence="2">Integrase catalytic domain-containing protein</fullName>
    </recommendedName>
</protein>
<organism evidence="3">
    <name type="scientific">Lactococcus lactis</name>
    <dbReference type="NCBI Taxonomy" id="1358"/>
    <lineage>
        <taxon>Bacteria</taxon>
        <taxon>Bacillati</taxon>
        <taxon>Bacillota</taxon>
        <taxon>Bacilli</taxon>
        <taxon>Lactobacillales</taxon>
        <taxon>Streptococcaceae</taxon>
        <taxon>Lactococcus</taxon>
    </lineage>
</organism>
<dbReference type="PANTHER" id="PTHR46889:SF4">
    <property type="entry name" value="TRANSPOSASE INSO FOR INSERTION SEQUENCE ELEMENT IS911B-RELATED"/>
    <property type="match status" value="1"/>
</dbReference>
<dbReference type="InterPro" id="IPR012337">
    <property type="entry name" value="RNaseH-like_sf"/>
</dbReference>
<dbReference type="Gene3D" id="3.30.420.10">
    <property type="entry name" value="Ribonuclease H-like superfamily/Ribonuclease H"/>
    <property type="match status" value="1"/>
</dbReference>
<reference evidence="3" key="1">
    <citation type="journal article" date="2005" name="Appl. Environ. Microbiol.">
        <title>Complete sequences of four plasmids of Lactococcus lactis subsp. cremoris SK11 reveal extensive adaptation to the dairy environment.</title>
        <authorList>
            <person name="Siezen R.J."/>
            <person name="Renckens B."/>
            <person name="van Swam I."/>
            <person name="Peters S."/>
            <person name="van Kranenburg R."/>
            <person name="Kleerebezem M."/>
            <person name="de Vos W.M."/>
        </authorList>
    </citation>
    <scope>NUCLEOTIDE SEQUENCE</scope>
    <source>
        <strain evidence="3">SK11</strain>
        <plasmid evidence="3">pSK11P</plasmid>
    </source>
</reference>
<dbReference type="InterPro" id="IPR002514">
    <property type="entry name" value="Transposase_8"/>
</dbReference>
<proteinExistence type="predicted"/>
<dbReference type="GO" id="GO:0004803">
    <property type="term" value="F:transposase activity"/>
    <property type="evidence" value="ECO:0007669"/>
    <property type="project" value="InterPro"/>
</dbReference>
<dbReference type="SUPFAM" id="SSF46689">
    <property type="entry name" value="Homeodomain-like"/>
    <property type="match status" value="1"/>
</dbReference>
<dbReference type="InterPro" id="IPR009057">
    <property type="entry name" value="Homeodomain-like_sf"/>
</dbReference>
<dbReference type="GO" id="GO:0006313">
    <property type="term" value="P:DNA transposition"/>
    <property type="evidence" value="ECO:0007669"/>
    <property type="project" value="InterPro"/>
</dbReference>
<dbReference type="GO" id="GO:0003677">
    <property type="term" value="F:DNA binding"/>
    <property type="evidence" value="ECO:0007669"/>
    <property type="project" value="InterPro"/>
</dbReference>
<keyword evidence="1" id="KW-0175">Coiled coil</keyword>
<keyword evidence="3" id="KW-0614">Plasmid</keyword>
<feature type="domain" description="Integrase catalytic" evidence="2">
    <location>
        <begin position="128"/>
        <end position="292"/>
    </location>
</feature>
<dbReference type="AlphaFoldDB" id="Q2VHI5"/>
<name>Q2VHI5_9LACT</name>
<dbReference type="PROSITE" id="PS50994">
    <property type="entry name" value="INTEGRASE"/>
    <property type="match status" value="1"/>
</dbReference>
<dbReference type="Pfam" id="PF00665">
    <property type="entry name" value="rve"/>
    <property type="match status" value="1"/>
</dbReference>
<dbReference type="PANTHER" id="PTHR46889">
    <property type="entry name" value="TRANSPOSASE INSF FOR INSERTION SEQUENCE IS3B-RELATED"/>
    <property type="match status" value="1"/>
</dbReference>
<dbReference type="InterPro" id="IPR050900">
    <property type="entry name" value="Transposase_IS3/IS150/IS904"/>
</dbReference>
<dbReference type="Pfam" id="PF01527">
    <property type="entry name" value="HTH_Tnp_1"/>
    <property type="match status" value="1"/>
</dbReference>
<dbReference type="InterPro" id="IPR048020">
    <property type="entry name" value="Transpos_IS3"/>
</dbReference>
<gene>
    <name evidence="3" type="primary">tnpB1-ISLL6</name>
    <name evidence="3" type="synonym">hyp</name>
    <name evidence="3" type="ORF">pSK11P_58</name>
</gene>
<dbReference type="InterPro" id="IPR001584">
    <property type="entry name" value="Integrase_cat-core"/>
</dbReference>
<dbReference type="Gene3D" id="1.10.10.60">
    <property type="entry name" value="Homeodomain-like"/>
    <property type="match status" value="1"/>
</dbReference>
<feature type="coiled-coil region" evidence="1">
    <location>
        <begin position="374"/>
        <end position="401"/>
    </location>
</feature>
<evidence type="ECO:0000259" key="2">
    <source>
        <dbReference type="PROSITE" id="PS50994"/>
    </source>
</evidence>
<geneLocation type="plasmid" evidence="3">
    <name>pSK11P</name>
</geneLocation>